<evidence type="ECO:0000259" key="4">
    <source>
        <dbReference type="PROSITE" id="PS50110"/>
    </source>
</evidence>
<dbReference type="PANTHER" id="PTHR37299:SF1">
    <property type="entry name" value="STAGE 0 SPORULATION PROTEIN A HOMOLOG"/>
    <property type="match status" value="1"/>
</dbReference>
<accession>A0ABR7G990</accession>
<dbReference type="SUPFAM" id="SSF52172">
    <property type="entry name" value="CheY-like"/>
    <property type="match status" value="1"/>
</dbReference>
<dbReference type="InterPro" id="IPR007492">
    <property type="entry name" value="LytTR_DNA-bd_dom"/>
</dbReference>
<comment type="caution">
    <text evidence="6">The sequence shown here is derived from an EMBL/GenBank/DDBJ whole genome shotgun (WGS) entry which is preliminary data.</text>
</comment>
<organism evidence="6 7">
    <name type="scientific">Ruminococcus hominis</name>
    <dbReference type="NCBI Taxonomy" id="2763065"/>
    <lineage>
        <taxon>Bacteria</taxon>
        <taxon>Bacillati</taxon>
        <taxon>Bacillota</taxon>
        <taxon>Clostridia</taxon>
        <taxon>Eubacteriales</taxon>
        <taxon>Oscillospiraceae</taxon>
        <taxon>Ruminococcus</taxon>
    </lineage>
</organism>
<evidence type="ECO:0000259" key="5">
    <source>
        <dbReference type="PROSITE" id="PS50930"/>
    </source>
</evidence>
<evidence type="ECO:0000313" key="6">
    <source>
        <dbReference type="EMBL" id="MBC5683996.1"/>
    </source>
</evidence>
<protein>
    <recommendedName>
        <fullName evidence="1">Stage 0 sporulation protein A homolog</fullName>
    </recommendedName>
</protein>
<comment type="function">
    <text evidence="2">May play the central regulatory role in sporulation. It may be an element of the effector pathway responsible for the activation of sporulation genes in response to nutritional stress. Spo0A may act in concert with spo0H (a sigma factor) to control the expression of some genes that are critical to the sporulation process.</text>
</comment>
<dbReference type="Gene3D" id="2.40.50.1020">
    <property type="entry name" value="LytTr DNA-binding domain"/>
    <property type="match status" value="1"/>
</dbReference>
<evidence type="ECO:0000256" key="3">
    <source>
        <dbReference type="PROSITE-ProRule" id="PRU00169"/>
    </source>
</evidence>
<dbReference type="Proteomes" id="UP000631576">
    <property type="component" value="Unassembled WGS sequence"/>
</dbReference>
<dbReference type="SMART" id="SM00850">
    <property type="entry name" value="LytTR"/>
    <property type="match status" value="1"/>
</dbReference>
<gene>
    <name evidence="6" type="ORF">H8S40_10565</name>
</gene>
<dbReference type="InterPro" id="IPR001789">
    <property type="entry name" value="Sig_transdc_resp-reg_receiver"/>
</dbReference>
<dbReference type="SMART" id="SM00448">
    <property type="entry name" value="REC"/>
    <property type="match status" value="1"/>
</dbReference>
<dbReference type="Gene3D" id="3.40.50.2300">
    <property type="match status" value="1"/>
</dbReference>
<evidence type="ECO:0000313" key="7">
    <source>
        <dbReference type="Proteomes" id="UP000631576"/>
    </source>
</evidence>
<dbReference type="InterPro" id="IPR011006">
    <property type="entry name" value="CheY-like_superfamily"/>
</dbReference>
<reference evidence="6 7" key="1">
    <citation type="submission" date="2020-08" db="EMBL/GenBank/DDBJ databases">
        <title>Genome public.</title>
        <authorList>
            <person name="Liu C."/>
            <person name="Sun Q."/>
        </authorList>
    </citation>
    <scope>NUCLEOTIDE SEQUENCE [LARGE SCALE GENOMIC DNA]</scope>
    <source>
        <strain evidence="6 7">NSJ-13</strain>
    </source>
</reference>
<feature type="domain" description="Response regulatory" evidence="4">
    <location>
        <begin position="2"/>
        <end position="120"/>
    </location>
</feature>
<sequence>MTIAIVDDIAEERILLRKRLEKILLQKNIEFHFCEYENGEAFLKASKNQNFTVLFLDIYMDGINGIEIARNFRKFNKDCMLIFTTTSRDHALEGFQVRAMHYLVKPYSEEDLISLFDEILSRIPAPEKILELKINGSDLQVPFKTIIYAEHFSHMIRIFTTTGKELVIRQSFGTFTAPLIEDSRFFICNRGTIINMEHAVDFDGTMFLMNNGNKIGVSRELSKSARQHFMDYLFQKEGF</sequence>
<dbReference type="PROSITE" id="PS50110">
    <property type="entry name" value="RESPONSE_REGULATORY"/>
    <property type="match status" value="1"/>
</dbReference>
<keyword evidence="7" id="KW-1185">Reference proteome</keyword>
<dbReference type="PROSITE" id="PS50930">
    <property type="entry name" value="HTH_LYTTR"/>
    <property type="match status" value="1"/>
</dbReference>
<dbReference type="Pfam" id="PF04397">
    <property type="entry name" value="LytTR"/>
    <property type="match status" value="1"/>
</dbReference>
<dbReference type="InterPro" id="IPR046947">
    <property type="entry name" value="LytR-like"/>
</dbReference>
<name>A0ABR7G990_9FIRM</name>
<dbReference type="PANTHER" id="PTHR37299">
    <property type="entry name" value="TRANSCRIPTIONAL REGULATOR-RELATED"/>
    <property type="match status" value="1"/>
</dbReference>
<proteinExistence type="predicted"/>
<dbReference type="Pfam" id="PF00072">
    <property type="entry name" value="Response_reg"/>
    <property type="match status" value="1"/>
</dbReference>
<dbReference type="RefSeq" id="WP_186865233.1">
    <property type="nucleotide sequence ID" value="NZ_JACOPE010000001.1"/>
</dbReference>
<feature type="domain" description="HTH LytTR-type" evidence="5">
    <location>
        <begin position="130"/>
        <end position="231"/>
    </location>
</feature>
<dbReference type="EMBL" id="JACOPE010000001">
    <property type="protein sequence ID" value="MBC5683996.1"/>
    <property type="molecule type" value="Genomic_DNA"/>
</dbReference>
<feature type="modified residue" description="4-aspartylphosphate" evidence="3">
    <location>
        <position position="57"/>
    </location>
</feature>
<evidence type="ECO:0000256" key="1">
    <source>
        <dbReference type="ARBA" id="ARBA00018672"/>
    </source>
</evidence>
<keyword evidence="3" id="KW-0597">Phosphoprotein</keyword>
<evidence type="ECO:0000256" key="2">
    <source>
        <dbReference type="ARBA" id="ARBA00024867"/>
    </source>
</evidence>